<evidence type="ECO:0000313" key="8">
    <source>
        <dbReference type="EMBL" id="GGE32867.1"/>
    </source>
</evidence>
<feature type="transmembrane region" description="Helical" evidence="7">
    <location>
        <begin position="161"/>
        <end position="179"/>
    </location>
</feature>
<comment type="caution">
    <text evidence="8">The sequence shown here is derived from an EMBL/GenBank/DDBJ whole genome shotgun (WGS) entry which is preliminary data.</text>
</comment>
<dbReference type="Pfam" id="PF03547">
    <property type="entry name" value="Mem_trans"/>
    <property type="match status" value="2"/>
</dbReference>
<keyword evidence="2" id="KW-0813">Transport</keyword>
<keyword evidence="9" id="KW-1185">Reference proteome</keyword>
<dbReference type="InterPro" id="IPR004776">
    <property type="entry name" value="Mem_transp_PIN-like"/>
</dbReference>
<protein>
    <submittedName>
        <fullName evidence="8">Transporter</fullName>
    </submittedName>
</protein>
<evidence type="ECO:0000256" key="3">
    <source>
        <dbReference type="ARBA" id="ARBA00022475"/>
    </source>
</evidence>
<feature type="transmembrane region" description="Helical" evidence="7">
    <location>
        <begin position="132"/>
        <end position="149"/>
    </location>
</feature>
<evidence type="ECO:0000256" key="4">
    <source>
        <dbReference type="ARBA" id="ARBA00022692"/>
    </source>
</evidence>
<feature type="transmembrane region" description="Helical" evidence="7">
    <location>
        <begin position="248"/>
        <end position="270"/>
    </location>
</feature>
<keyword evidence="5 7" id="KW-1133">Transmembrane helix</keyword>
<feature type="transmembrane region" description="Helical" evidence="7">
    <location>
        <begin position="33"/>
        <end position="52"/>
    </location>
</feature>
<feature type="transmembrane region" description="Helical" evidence="7">
    <location>
        <begin position="91"/>
        <end position="112"/>
    </location>
</feature>
<evidence type="ECO:0000256" key="6">
    <source>
        <dbReference type="ARBA" id="ARBA00023136"/>
    </source>
</evidence>
<reference evidence="9" key="1">
    <citation type="journal article" date="2019" name="Int. J. Syst. Evol. Microbiol.">
        <title>The Global Catalogue of Microorganisms (GCM) 10K type strain sequencing project: providing services to taxonomists for standard genome sequencing and annotation.</title>
        <authorList>
            <consortium name="The Broad Institute Genomics Platform"/>
            <consortium name="The Broad Institute Genome Sequencing Center for Infectious Disease"/>
            <person name="Wu L."/>
            <person name="Ma J."/>
        </authorList>
    </citation>
    <scope>NUCLEOTIDE SEQUENCE [LARGE SCALE GENOMIC DNA]</scope>
    <source>
        <strain evidence="9">CGMCC 1.12931</strain>
    </source>
</reference>
<evidence type="ECO:0000256" key="7">
    <source>
        <dbReference type="SAM" id="Phobius"/>
    </source>
</evidence>
<keyword evidence="3" id="KW-1003">Cell membrane</keyword>
<keyword evidence="4 7" id="KW-0812">Transmembrane</keyword>
<evidence type="ECO:0000256" key="1">
    <source>
        <dbReference type="ARBA" id="ARBA00004141"/>
    </source>
</evidence>
<dbReference type="EMBL" id="BMGM01000004">
    <property type="protein sequence ID" value="GGE32867.1"/>
    <property type="molecule type" value="Genomic_DNA"/>
</dbReference>
<comment type="subcellular location">
    <subcellularLocation>
        <location evidence="1">Membrane</location>
        <topology evidence="1">Multi-pass membrane protein</topology>
    </subcellularLocation>
</comment>
<feature type="transmembrane region" description="Helical" evidence="7">
    <location>
        <begin position="6"/>
        <end position="21"/>
    </location>
</feature>
<keyword evidence="6 7" id="KW-0472">Membrane</keyword>
<evidence type="ECO:0000256" key="5">
    <source>
        <dbReference type="ARBA" id="ARBA00022989"/>
    </source>
</evidence>
<feature type="transmembrane region" description="Helical" evidence="7">
    <location>
        <begin position="282"/>
        <end position="300"/>
    </location>
</feature>
<feature type="transmembrane region" description="Helical" evidence="7">
    <location>
        <begin position="58"/>
        <end position="79"/>
    </location>
</feature>
<dbReference type="PANTHER" id="PTHR36838:SF1">
    <property type="entry name" value="SLR1864 PROTEIN"/>
    <property type="match status" value="1"/>
</dbReference>
<dbReference type="Proteomes" id="UP000599179">
    <property type="component" value="Unassembled WGS sequence"/>
</dbReference>
<evidence type="ECO:0000313" key="9">
    <source>
        <dbReference type="Proteomes" id="UP000599179"/>
    </source>
</evidence>
<gene>
    <name evidence="8" type="ORF">GCM10010832_11390</name>
</gene>
<feature type="transmembrane region" description="Helical" evidence="7">
    <location>
        <begin position="220"/>
        <end position="242"/>
    </location>
</feature>
<sequence>MQFMGNLLLIIISFTAGFLLSKLKHFPKNSHKGINAFIFYISLPALSLRYIPEIDYNIEIIFPVIMPWLVFIFGAVFFITIGKILNWSKQLIGCLVLCCGLGNTSFVGFPLLELFYGKESIRYGILADQPGSFMVMSTLGIFAAVYFSNGKANWKQIGIKIFKFPPFIAFIIALFLSFVEMPTLVNFTLEKLGATLSPLALFSIGTQLKWKSEFLELKPIGIGLLYKLGLAPLVIYLLYLPFTDSSGLVFKVSIMEAAMAPMITGILLAIEYKLKPNLASMFAAIGIPLSLLTTWFWYLLMN</sequence>
<accession>A0ABQ1SE41</accession>
<evidence type="ECO:0000256" key="2">
    <source>
        <dbReference type="ARBA" id="ARBA00022448"/>
    </source>
</evidence>
<dbReference type="PANTHER" id="PTHR36838">
    <property type="entry name" value="AUXIN EFFLUX CARRIER FAMILY PROTEIN"/>
    <property type="match status" value="1"/>
</dbReference>
<name>A0ABQ1SE41_9FLAO</name>
<organism evidence="8 9">
    <name type="scientific">Psychroflexus planctonicus</name>
    <dbReference type="NCBI Taxonomy" id="1526575"/>
    <lineage>
        <taxon>Bacteria</taxon>
        <taxon>Pseudomonadati</taxon>
        <taxon>Bacteroidota</taxon>
        <taxon>Flavobacteriia</taxon>
        <taxon>Flavobacteriales</taxon>
        <taxon>Flavobacteriaceae</taxon>
        <taxon>Psychroflexus</taxon>
    </lineage>
</organism>
<proteinExistence type="predicted"/>